<feature type="compositionally biased region" description="Low complexity" evidence="1">
    <location>
        <begin position="204"/>
        <end position="251"/>
    </location>
</feature>
<dbReference type="PANTHER" id="PTHR36933">
    <property type="entry name" value="SLL0788 PROTEIN"/>
    <property type="match status" value="1"/>
</dbReference>
<evidence type="ECO:0000256" key="2">
    <source>
        <dbReference type="SAM" id="SignalP"/>
    </source>
</evidence>
<dbReference type="Proteomes" id="UP000439522">
    <property type="component" value="Unassembled WGS sequence"/>
</dbReference>
<evidence type="ECO:0000256" key="1">
    <source>
        <dbReference type="SAM" id="MobiDB-lite"/>
    </source>
</evidence>
<proteinExistence type="predicted"/>
<dbReference type="Pfam" id="PF03713">
    <property type="entry name" value="DUF305"/>
    <property type="match status" value="2"/>
</dbReference>
<feature type="domain" description="DUF305" evidence="3">
    <location>
        <begin position="37"/>
        <end position="115"/>
    </location>
</feature>
<dbReference type="Gene3D" id="1.20.1260.10">
    <property type="match status" value="2"/>
</dbReference>
<name>A0A6I4TI47_9SPHN</name>
<dbReference type="OrthoDB" id="517560at2"/>
<dbReference type="AlphaFoldDB" id="A0A6I4TI47"/>
<comment type="caution">
    <text evidence="4">The sequence shown here is derived from an EMBL/GenBank/DDBJ whole genome shotgun (WGS) entry which is preliminary data.</text>
</comment>
<feature type="chain" id="PRO_5026131084" evidence="2">
    <location>
        <begin position="20"/>
        <end position="272"/>
    </location>
</feature>
<dbReference type="PROSITE" id="PS51257">
    <property type="entry name" value="PROKAR_LIPOPROTEIN"/>
    <property type="match status" value="1"/>
</dbReference>
<organism evidence="4 5">
    <name type="scientific">Tsuneonella aeria</name>
    <dbReference type="NCBI Taxonomy" id="1837929"/>
    <lineage>
        <taxon>Bacteria</taxon>
        <taxon>Pseudomonadati</taxon>
        <taxon>Pseudomonadota</taxon>
        <taxon>Alphaproteobacteria</taxon>
        <taxon>Sphingomonadales</taxon>
        <taxon>Erythrobacteraceae</taxon>
        <taxon>Tsuneonella</taxon>
    </lineage>
</organism>
<protein>
    <submittedName>
        <fullName evidence="4">DUF305 domain-containing protein</fullName>
    </submittedName>
</protein>
<gene>
    <name evidence="4" type="ORF">GRI40_13195</name>
</gene>
<reference evidence="4 5" key="1">
    <citation type="submission" date="2019-12" db="EMBL/GenBank/DDBJ databases">
        <title>Genomic-based taxomic classification of the family Erythrobacteraceae.</title>
        <authorList>
            <person name="Xu L."/>
        </authorList>
    </citation>
    <scope>NUCLEOTIDE SEQUENCE [LARGE SCALE GENOMIC DNA]</scope>
    <source>
        <strain evidence="4 5">100921-2</strain>
    </source>
</reference>
<feature type="domain" description="DUF305" evidence="3">
    <location>
        <begin position="151"/>
        <end position="219"/>
    </location>
</feature>
<evidence type="ECO:0000259" key="3">
    <source>
        <dbReference type="Pfam" id="PF03713"/>
    </source>
</evidence>
<keyword evidence="2" id="KW-0732">Signal</keyword>
<dbReference type="PANTHER" id="PTHR36933:SF1">
    <property type="entry name" value="SLL0788 PROTEIN"/>
    <property type="match status" value="1"/>
</dbReference>
<sequence>MRSKIFLALATAAALSACGESTESADDTEASAITGGESDPNDPFAQAEAEMNQRMMEAVGADVSDTWVKQIIEHHRGAIEMSEIMLAQNPSEHARHIAEDTIRKQTAEIEKLRALVSGAPADPRSLEPYRPIHERMRAEMRAAVGGDPAETFMRKMLAHHQGGVALSDVVLDQGQNARVRQQAQQTRANQQEDAKMVEDMLAGRPMSSSSTPASRPAASARPTSQAAPPGRSTSSAAAPTAPTPARSSATPEPVPAAPEADPHAGHDMTGGQ</sequence>
<keyword evidence="5" id="KW-1185">Reference proteome</keyword>
<dbReference type="InterPro" id="IPR005183">
    <property type="entry name" value="DUF305_CopM-like"/>
</dbReference>
<accession>A0A6I4TI47</accession>
<evidence type="ECO:0000313" key="4">
    <source>
        <dbReference type="EMBL" id="MXO76168.1"/>
    </source>
</evidence>
<dbReference type="RefSeq" id="WP_160611973.1">
    <property type="nucleotide sequence ID" value="NZ_WTZA01000002.1"/>
</dbReference>
<evidence type="ECO:0000313" key="5">
    <source>
        <dbReference type="Proteomes" id="UP000439522"/>
    </source>
</evidence>
<dbReference type="InterPro" id="IPR012347">
    <property type="entry name" value="Ferritin-like"/>
</dbReference>
<feature type="signal peptide" evidence="2">
    <location>
        <begin position="1"/>
        <end position="19"/>
    </location>
</feature>
<feature type="region of interest" description="Disordered" evidence="1">
    <location>
        <begin position="19"/>
        <end position="44"/>
    </location>
</feature>
<feature type="region of interest" description="Disordered" evidence="1">
    <location>
        <begin position="203"/>
        <end position="272"/>
    </location>
</feature>
<dbReference type="EMBL" id="WTZA01000002">
    <property type="protein sequence ID" value="MXO76168.1"/>
    <property type="molecule type" value="Genomic_DNA"/>
</dbReference>